<sequence length="290" mass="30127">MTRLSSALLAASVAGAALATPATTAHAAESVCTFTGDVGWNVRDSFNSYLLGNIANGSAYKHKGGLDVRDGVQTDGNGRTPALTWPVDSVTSSKISTSGGAHWTGHNLYTGDDLAEVPNNFTLDLDFSNITMELNGSTGRLLVDYTSREYIDTHTLGEFQSGEQAELATITFAQAPDLSSNSVNVTGDVALTADGVEVFGGFYTAGEELAPITLNLTADEGCGSTPEPEDTEDPETPSTSSSDFSLGSSPDVSSSSFGDTVTQVLSIGSMVGMAGLLFTIVNYFIQSFAP</sequence>
<dbReference type="EMBL" id="AP009044">
    <property type="protein sequence ID" value="BAF53430.1"/>
    <property type="molecule type" value="Genomic_DNA"/>
</dbReference>
<organism evidence="5">
    <name type="scientific">Corynebacterium glutamicum (strain R)</name>
    <dbReference type="NCBI Taxonomy" id="340322"/>
    <lineage>
        <taxon>Bacteria</taxon>
        <taxon>Bacillati</taxon>
        <taxon>Actinomycetota</taxon>
        <taxon>Actinomycetes</taxon>
        <taxon>Mycobacteriales</taxon>
        <taxon>Corynebacteriaceae</taxon>
        <taxon>Corynebacterium</taxon>
    </lineage>
</organism>
<dbReference type="Pfam" id="PF04213">
    <property type="entry name" value="HtaA"/>
    <property type="match status" value="1"/>
</dbReference>
<feature type="chain" id="PRO_5044504671" description="Htaa domain-containing protein" evidence="3">
    <location>
        <begin position="28"/>
        <end position="290"/>
    </location>
</feature>
<proteinExistence type="predicted"/>
<protein>
    <recommendedName>
        <fullName evidence="4">Htaa domain-containing protein</fullName>
    </recommendedName>
</protein>
<dbReference type="RefSeq" id="WP_011896676.1">
    <property type="nucleotide sequence ID" value="NC_009342.1"/>
</dbReference>
<dbReference type="Proteomes" id="UP000006698">
    <property type="component" value="Chromosome"/>
</dbReference>
<keyword evidence="2" id="KW-1133">Transmembrane helix</keyword>
<feature type="signal peptide" evidence="3">
    <location>
        <begin position="1"/>
        <end position="27"/>
    </location>
</feature>
<evidence type="ECO:0000256" key="1">
    <source>
        <dbReference type="SAM" id="MobiDB-lite"/>
    </source>
</evidence>
<evidence type="ECO:0000256" key="3">
    <source>
        <dbReference type="SAM" id="SignalP"/>
    </source>
</evidence>
<reference evidence="5" key="1">
    <citation type="journal article" date="2007" name="Microbiology">
        <title>Comparative analysis of the Corynebacterium glutamicum group and complete genome sequence of strain R.</title>
        <authorList>
            <person name="Yukawa H."/>
            <person name="Omumasaba C.A."/>
            <person name="Nonaka H."/>
            <person name="Kos P."/>
            <person name="Okai N."/>
            <person name="Suzuki N."/>
            <person name="Suda M."/>
            <person name="Tsuge Y."/>
            <person name="Watanabe J."/>
            <person name="Ikeda Y."/>
            <person name="Vertes A.A."/>
            <person name="Inui M."/>
        </authorList>
    </citation>
    <scope>NUCLEOTIDE SEQUENCE</scope>
    <source>
        <strain evidence="5">R</strain>
    </source>
</reference>
<dbReference type="AlphaFoldDB" id="A0AB72V843"/>
<accession>A0AB72V843</accession>
<keyword evidence="2" id="KW-0472">Membrane</keyword>
<keyword evidence="2" id="KW-0812">Transmembrane</keyword>
<evidence type="ECO:0000313" key="5">
    <source>
        <dbReference type="EMBL" id="BAF53430.1"/>
    </source>
</evidence>
<gene>
    <name evidence="5" type="ordered locus">cgR_0466</name>
</gene>
<evidence type="ECO:0000259" key="4">
    <source>
        <dbReference type="Pfam" id="PF04213"/>
    </source>
</evidence>
<feature type="region of interest" description="Disordered" evidence="1">
    <location>
        <begin position="217"/>
        <end position="257"/>
    </location>
</feature>
<name>A0AB72V843_CORGB</name>
<feature type="domain" description="Htaa" evidence="4">
    <location>
        <begin position="36"/>
        <end position="214"/>
    </location>
</feature>
<keyword evidence="3" id="KW-0732">Signal</keyword>
<dbReference type="KEGG" id="cgt:cgR_0466"/>
<evidence type="ECO:0000256" key="2">
    <source>
        <dbReference type="SAM" id="Phobius"/>
    </source>
</evidence>
<dbReference type="InterPro" id="IPR007331">
    <property type="entry name" value="Htaa"/>
</dbReference>
<feature type="transmembrane region" description="Helical" evidence="2">
    <location>
        <begin position="264"/>
        <end position="285"/>
    </location>
</feature>
<feature type="compositionally biased region" description="Low complexity" evidence="1">
    <location>
        <begin position="236"/>
        <end position="257"/>
    </location>
</feature>